<dbReference type="EMBL" id="LCMI01000008">
    <property type="protein sequence ID" value="KKU32657.1"/>
    <property type="molecule type" value="Genomic_DNA"/>
</dbReference>
<accession>A0A0G1PIZ7</accession>
<dbReference type="SUPFAM" id="SSF53756">
    <property type="entry name" value="UDP-Glycosyltransferase/glycogen phosphorylase"/>
    <property type="match status" value="1"/>
</dbReference>
<dbReference type="PANTHER" id="PTHR12526">
    <property type="entry name" value="GLYCOSYLTRANSFERASE"/>
    <property type="match status" value="1"/>
</dbReference>
<name>A0A0G1PIZ7_9BACT</name>
<proteinExistence type="predicted"/>
<dbReference type="InterPro" id="IPR028098">
    <property type="entry name" value="Glyco_trans_4-like_N"/>
</dbReference>
<keyword evidence="3" id="KW-0808">Transferase</keyword>
<organism evidence="3 4">
    <name type="scientific">Candidatus Collierbacteria bacterium GW2011_GWA2_46_26</name>
    <dbReference type="NCBI Taxonomy" id="1618381"/>
    <lineage>
        <taxon>Bacteria</taxon>
        <taxon>Candidatus Collieribacteriota</taxon>
    </lineage>
</organism>
<dbReference type="GO" id="GO:0016757">
    <property type="term" value="F:glycosyltransferase activity"/>
    <property type="evidence" value="ECO:0007669"/>
    <property type="project" value="InterPro"/>
</dbReference>
<reference evidence="3 4" key="1">
    <citation type="journal article" date="2015" name="Nature">
        <title>rRNA introns, odd ribosomes, and small enigmatic genomes across a large radiation of phyla.</title>
        <authorList>
            <person name="Brown C.T."/>
            <person name="Hug L.A."/>
            <person name="Thomas B.C."/>
            <person name="Sharon I."/>
            <person name="Castelle C.J."/>
            <person name="Singh A."/>
            <person name="Wilkins M.J."/>
            <person name="Williams K.H."/>
            <person name="Banfield J.F."/>
        </authorList>
    </citation>
    <scope>NUCLEOTIDE SEQUENCE [LARGE SCALE GENOMIC DNA]</scope>
</reference>
<feature type="domain" description="Glycosyl transferase family 1" evidence="1">
    <location>
        <begin position="190"/>
        <end position="348"/>
    </location>
</feature>
<dbReference type="Pfam" id="PF00534">
    <property type="entry name" value="Glycos_transf_1"/>
    <property type="match status" value="1"/>
</dbReference>
<dbReference type="Gene3D" id="3.40.50.2000">
    <property type="entry name" value="Glycogen Phosphorylase B"/>
    <property type="match status" value="2"/>
</dbReference>
<dbReference type="AlphaFoldDB" id="A0A0G1PIZ7"/>
<protein>
    <submittedName>
        <fullName evidence="3">Glycosyl transferase group 1</fullName>
    </submittedName>
</protein>
<dbReference type="Proteomes" id="UP000034794">
    <property type="component" value="Unassembled WGS sequence"/>
</dbReference>
<gene>
    <name evidence="3" type="ORF">UX47_C0008G0014</name>
</gene>
<sequence>MKIAIYQPRVSYYVGGGEVVPLEMARNFALHGHKVTVVTSRHPDGNSEYFDKYLSVNPSVEVIYLELPTSLRWIYEEKPGTNQLRWDYEAIHMGRLAQNYFDKNIYDVLNVHYNVDILAANIKFPAVMFLHGVPAEAEYYDKIWFSFPNVKYISVSKYIGQKWSEMVGGIEYIPFTNGIDTTNYHPIQVTKDIDILYFGRLVPVKGVNYLVDAVKILVNKGLNPKVVIAGKGNQKESLVELVDRLELSDNIEFIGYVPQEDVLSLYNRSKVFSAPSFDREGVLTTMLEAAACGIPTVTTNSCSMPEFVDHGVNGLLANPRDAVSLATEIEKLLLDETLRNTIGDEARKKSETWNWDIKAMNLENYFENAIKE</sequence>
<evidence type="ECO:0000313" key="3">
    <source>
        <dbReference type="EMBL" id="KKU32657.1"/>
    </source>
</evidence>
<dbReference type="Pfam" id="PF13439">
    <property type="entry name" value="Glyco_transf_4"/>
    <property type="match status" value="1"/>
</dbReference>
<evidence type="ECO:0000259" key="1">
    <source>
        <dbReference type="Pfam" id="PF00534"/>
    </source>
</evidence>
<dbReference type="InterPro" id="IPR001296">
    <property type="entry name" value="Glyco_trans_1"/>
</dbReference>
<evidence type="ECO:0000259" key="2">
    <source>
        <dbReference type="Pfam" id="PF13439"/>
    </source>
</evidence>
<evidence type="ECO:0000313" key="4">
    <source>
        <dbReference type="Proteomes" id="UP000034794"/>
    </source>
</evidence>
<feature type="domain" description="Glycosyltransferase subfamily 4-like N-terminal" evidence="2">
    <location>
        <begin position="14"/>
        <end position="181"/>
    </location>
</feature>
<dbReference type="CDD" id="cd03801">
    <property type="entry name" value="GT4_PimA-like"/>
    <property type="match status" value="1"/>
</dbReference>
<comment type="caution">
    <text evidence="3">The sequence shown here is derived from an EMBL/GenBank/DDBJ whole genome shotgun (WGS) entry which is preliminary data.</text>
</comment>
<dbReference type="PANTHER" id="PTHR12526:SF637">
    <property type="entry name" value="GLYCOSYLTRANSFERASE EPSF-RELATED"/>
    <property type="match status" value="1"/>
</dbReference>